<comment type="caution">
    <text evidence="3">The sequence shown here is derived from an EMBL/GenBank/DDBJ whole genome shotgun (WGS) entry which is preliminary data.</text>
</comment>
<keyword evidence="4" id="KW-1185">Reference proteome</keyword>
<dbReference type="InterPro" id="IPR046960">
    <property type="entry name" value="PPR_At4g14850-like_plant"/>
</dbReference>
<dbReference type="PANTHER" id="PTHR47926:SF347">
    <property type="entry name" value="PENTATRICOPEPTIDE REPEAT-CONTAINING PROTEIN"/>
    <property type="match status" value="1"/>
</dbReference>
<feature type="repeat" description="PPR" evidence="2">
    <location>
        <begin position="152"/>
        <end position="186"/>
    </location>
</feature>
<accession>A0A9D5H8I1</accession>
<dbReference type="InterPro" id="IPR002885">
    <property type="entry name" value="PPR_rpt"/>
</dbReference>
<proteinExistence type="predicted"/>
<dbReference type="OrthoDB" id="9990610at2759"/>
<keyword evidence="1" id="KW-0677">Repeat</keyword>
<evidence type="ECO:0000256" key="1">
    <source>
        <dbReference type="ARBA" id="ARBA00022737"/>
    </source>
</evidence>
<evidence type="ECO:0000256" key="2">
    <source>
        <dbReference type="PROSITE-ProRule" id="PRU00708"/>
    </source>
</evidence>
<evidence type="ECO:0000313" key="3">
    <source>
        <dbReference type="EMBL" id="KAJ0967231.1"/>
    </source>
</evidence>
<dbReference type="EMBL" id="JAGGNH010000007">
    <property type="protein sequence ID" value="KAJ0967231.1"/>
    <property type="molecule type" value="Genomic_DNA"/>
</dbReference>
<reference evidence="3" key="2">
    <citation type="journal article" date="2022" name="Hortic Res">
        <title>The genome of Dioscorea zingiberensis sheds light on the biosynthesis, origin and evolution of the medicinally important diosgenin saponins.</title>
        <authorList>
            <person name="Li Y."/>
            <person name="Tan C."/>
            <person name="Li Z."/>
            <person name="Guo J."/>
            <person name="Li S."/>
            <person name="Chen X."/>
            <person name="Wang C."/>
            <person name="Dai X."/>
            <person name="Yang H."/>
            <person name="Song W."/>
            <person name="Hou L."/>
            <person name="Xu J."/>
            <person name="Tong Z."/>
            <person name="Xu A."/>
            <person name="Yuan X."/>
            <person name="Wang W."/>
            <person name="Yang Q."/>
            <person name="Chen L."/>
            <person name="Sun Z."/>
            <person name="Wang K."/>
            <person name="Pan B."/>
            <person name="Chen J."/>
            <person name="Bao Y."/>
            <person name="Liu F."/>
            <person name="Qi X."/>
            <person name="Gang D.R."/>
            <person name="Wen J."/>
            <person name="Li J."/>
        </authorList>
    </citation>
    <scope>NUCLEOTIDE SEQUENCE</scope>
    <source>
        <strain evidence="3">Dzin_1.0</strain>
    </source>
</reference>
<organism evidence="3 4">
    <name type="scientific">Dioscorea zingiberensis</name>
    <dbReference type="NCBI Taxonomy" id="325984"/>
    <lineage>
        <taxon>Eukaryota</taxon>
        <taxon>Viridiplantae</taxon>
        <taxon>Streptophyta</taxon>
        <taxon>Embryophyta</taxon>
        <taxon>Tracheophyta</taxon>
        <taxon>Spermatophyta</taxon>
        <taxon>Magnoliopsida</taxon>
        <taxon>Liliopsida</taxon>
        <taxon>Dioscoreales</taxon>
        <taxon>Dioscoreaceae</taxon>
        <taxon>Dioscorea</taxon>
    </lineage>
</organism>
<dbReference type="InterPro" id="IPR011990">
    <property type="entry name" value="TPR-like_helical_dom_sf"/>
</dbReference>
<dbReference type="AlphaFoldDB" id="A0A9D5H8I1"/>
<dbReference type="Pfam" id="PF01535">
    <property type="entry name" value="PPR"/>
    <property type="match status" value="4"/>
</dbReference>
<reference evidence="3" key="1">
    <citation type="submission" date="2021-03" db="EMBL/GenBank/DDBJ databases">
        <authorList>
            <person name="Li Z."/>
            <person name="Yang C."/>
        </authorList>
    </citation>
    <scope>NUCLEOTIDE SEQUENCE</scope>
    <source>
        <strain evidence="3">Dzin_1.0</strain>
        <tissue evidence="3">Leaf</tissue>
    </source>
</reference>
<dbReference type="GO" id="GO:0003723">
    <property type="term" value="F:RNA binding"/>
    <property type="evidence" value="ECO:0007669"/>
    <property type="project" value="InterPro"/>
</dbReference>
<dbReference type="PROSITE" id="PS51375">
    <property type="entry name" value="PPR"/>
    <property type="match status" value="1"/>
</dbReference>
<dbReference type="PANTHER" id="PTHR47926">
    <property type="entry name" value="PENTATRICOPEPTIDE REPEAT-CONTAINING PROTEIN"/>
    <property type="match status" value="1"/>
</dbReference>
<dbReference type="Gene3D" id="1.25.40.10">
    <property type="entry name" value="Tetratricopeptide repeat domain"/>
    <property type="match status" value="2"/>
</dbReference>
<name>A0A9D5H8I1_9LILI</name>
<gene>
    <name evidence="3" type="ORF">J5N97_024148</name>
</gene>
<dbReference type="GO" id="GO:0009451">
    <property type="term" value="P:RNA modification"/>
    <property type="evidence" value="ECO:0007669"/>
    <property type="project" value="InterPro"/>
</dbReference>
<sequence>MLHNLLSCLVGLPIACFRQPRPLYLFFGCCKVSKLWRTNMGHQDASEERNKDIIYHLIPRRVYCRIFFYSVLVKSLVSWTTTITGYMQNSLDEKVLDMFLRMNLQGKQVHGYAIKAKLENDEYVKNGLIDLYVKCNSLVDAILVCDVLDAMNTVWYNAMIEGYAMQEDFSEGFILLKKMRLESLHPSLLTSVSRLAESTESFVVELGKQVHNLVIKVGISLGLYAGSVLLDVYSKCSGVDDAKGVFEEMKDRDLLVGNTMIFGNVQVGQGVEAVKLFYQLCIARLKPTDFTFIPLIATSRNATDKALIFSGLHLLLKK</sequence>
<dbReference type="Proteomes" id="UP001085076">
    <property type="component" value="Miscellaneous, Linkage group lg07"/>
</dbReference>
<evidence type="ECO:0008006" key="5">
    <source>
        <dbReference type="Google" id="ProtNLM"/>
    </source>
</evidence>
<evidence type="ECO:0000313" key="4">
    <source>
        <dbReference type="Proteomes" id="UP001085076"/>
    </source>
</evidence>
<protein>
    <recommendedName>
        <fullName evidence="5">Pentatricopeptide repeat-containing protein</fullName>
    </recommendedName>
</protein>